<evidence type="ECO:0000313" key="3">
    <source>
        <dbReference type="EMBL" id="KAL3655836.1"/>
    </source>
</evidence>
<protein>
    <submittedName>
        <fullName evidence="3">Uncharacterized protein</fullName>
    </submittedName>
</protein>
<evidence type="ECO:0000256" key="1">
    <source>
        <dbReference type="ARBA" id="ARBA00023054"/>
    </source>
</evidence>
<accession>A0ABD3ENQ2</accession>
<reference evidence="4" key="1">
    <citation type="journal article" date="2024" name="IScience">
        <title>Strigolactones Initiate the Formation of Haustorium-like Structures in Castilleja.</title>
        <authorList>
            <person name="Buerger M."/>
            <person name="Peterson D."/>
            <person name="Chory J."/>
        </authorList>
    </citation>
    <scope>NUCLEOTIDE SEQUENCE [LARGE SCALE GENOMIC DNA]</scope>
</reference>
<gene>
    <name evidence="3" type="ORF">CASFOL_000232</name>
</gene>
<sequence length="729" mass="84080">MALYVSFSLGPFHHLSQIRYSDHKCKQQKRLVFVKTLSKKSQHFWIVRSVLNSRINGNGATEPARILLEKLFAQTQKLEEQVGKDPRLPHIVKLESDLQVALTALKQKEEYLQDAEKKILSEYSEINLARNDLERREEEILTTRLEQEKLEEELRLANIDLASQAGEIGDLKFRLKESDNKISGLQPILLAKEGEIIKMRCELTRKIEKAASVELELKAKSRLVDEADKIVKKQNIELGRFERDILMKEEELEFSIGLQKSNSEKLKAAEANLEKQTMEWLVAQEELKKLADEANETMDEFGRVRKLLSDVRSELVSCQKALDFSRREMEGRDRLLENQFRELEEQRASVSSYLTNLSDAEVEVESEKVKLRLAKAKNEELERDLLLEKEVVHELQIDLDKERSSLERAIQETSSLREMIDCKKAEYEESQRLLKGKELELVEARLEIQQLKSEQSSLQLIIEEKDSELLEAKTRLEEVNKEITELKVIMFDKEDELIRVISMLKEKDERVETMQNELSDAELKFSEAKTVVEKFVNLTKEIVNDDLSSLEQKNDRWQIKQLEAELKFTRESLREKEMEILTGQKDVVIKDRELRVVLGELDAREKEIMELKDEIMQDKDNLKELYALAQEMVGGKCVGDLAIEKLQLEAARLEVEAATDALYKITEMSRGLLNKAGDDYDGDLCEKCGSEAKMNMVDLKCSTEVESEVSRLLALTEQLVGEANIAGNV</sequence>
<name>A0ABD3ENQ2_9LAMI</name>
<dbReference type="EMBL" id="JAVIJP010000001">
    <property type="protein sequence ID" value="KAL3655836.1"/>
    <property type="molecule type" value="Genomic_DNA"/>
</dbReference>
<dbReference type="Proteomes" id="UP001632038">
    <property type="component" value="Unassembled WGS sequence"/>
</dbReference>
<dbReference type="PANTHER" id="PTHR23160">
    <property type="entry name" value="SYNAPTONEMAL COMPLEX PROTEIN-RELATED"/>
    <property type="match status" value="1"/>
</dbReference>
<evidence type="ECO:0000313" key="4">
    <source>
        <dbReference type="Proteomes" id="UP001632038"/>
    </source>
</evidence>
<evidence type="ECO:0000256" key="2">
    <source>
        <dbReference type="SAM" id="Coils"/>
    </source>
</evidence>
<dbReference type="AlphaFoldDB" id="A0ABD3ENQ2"/>
<feature type="coiled-coil region" evidence="2">
    <location>
        <begin position="98"/>
        <end position="167"/>
    </location>
</feature>
<organism evidence="3 4">
    <name type="scientific">Castilleja foliolosa</name>
    <dbReference type="NCBI Taxonomy" id="1961234"/>
    <lineage>
        <taxon>Eukaryota</taxon>
        <taxon>Viridiplantae</taxon>
        <taxon>Streptophyta</taxon>
        <taxon>Embryophyta</taxon>
        <taxon>Tracheophyta</taxon>
        <taxon>Spermatophyta</taxon>
        <taxon>Magnoliopsida</taxon>
        <taxon>eudicotyledons</taxon>
        <taxon>Gunneridae</taxon>
        <taxon>Pentapetalae</taxon>
        <taxon>asterids</taxon>
        <taxon>lamiids</taxon>
        <taxon>Lamiales</taxon>
        <taxon>Orobanchaceae</taxon>
        <taxon>Pedicularideae</taxon>
        <taxon>Castillejinae</taxon>
        <taxon>Castilleja</taxon>
    </lineage>
</organism>
<keyword evidence="4" id="KW-1185">Reference proteome</keyword>
<dbReference type="PANTHER" id="PTHR23160:SF19">
    <property type="entry name" value="MYOSIN HEAVY CHAIN-RELATED PROTEIN"/>
    <property type="match status" value="1"/>
</dbReference>
<feature type="coiled-coil region" evidence="2">
    <location>
        <begin position="326"/>
        <end position="661"/>
    </location>
</feature>
<comment type="caution">
    <text evidence="3">The sequence shown here is derived from an EMBL/GenBank/DDBJ whole genome shotgun (WGS) entry which is preliminary data.</text>
</comment>
<keyword evidence="1 2" id="KW-0175">Coiled coil</keyword>
<proteinExistence type="predicted"/>